<evidence type="ECO:0000256" key="1">
    <source>
        <dbReference type="SAM" id="MobiDB-lite"/>
    </source>
</evidence>
<dbReference type="Proteomes" id="UP000190044">
    <property type="component" value="Unassembled WGS sequence"/>
</dbReference>
<protein>
    <submittedName>
        <fullName evidence="2">Uncharacterized protein</fullName>
    </submittedName>
</protein>
<dbReference type="AlphaFoldDB" id="A0A1T5G7E2"/>
<organism evidence="2 3">
    <name type="scientific">Sphingopyxis flava</name>
    <dbReference type="NCBI Taxonomy" id="1507287"/>
    <lineage>
        <taxon>Bacteria</taxon>
        <taxon>Pseudomonadati</taxon>
        <taxon>Pseudomonadota</taxon>
        <taxon>Alphaproteobacteria</taxon>
        <taxon>Sphingomonadales</taxon>
        <taxon>Sphingomonadaceae</taxon>
        <taxon>Sphingopyxis</taxon>
    </lineage>
</organism>
<dbReference type="RefSeq" id="WP_079640254.1">
    <property type="nucleotide sequence ID" value="NZ_FUYP01000061.1"/>
</dbReference>
<sequence length="108" mass="11299">MAGKHSAEKLKRLETLSTERRKLIGQAIIDGLISPGEAAFSPIAADPDYDQGQGGYTQKGGDHRQGGGDYNQSQALTNIRDLVTNVIQPGQVLQPGNVAGGVTRGGGR</sequence>
<keyword evidence="3" id="KW-1185">Reference proteome</keyword>
<gene>
    <name evidence="2" type="ORF">SAMN06295937_10614</name>
</gene>
<dbReference type="EMBL" id="FUYP01000061">
    <property type="protein sequence ID" value="SKC04274.1"/>
    <property type="molecule type" value="Genomic_DNA"/>
</dbReference>
<reference evidence="3" key="1">
    <citation type="submission" date="2017-02" db="EMBL/GenBank/DDBJ databases">
        <authorList>
            <person name="Varghese N."/>
            <person name="Submissions S."/>
        </authorList>
    </citation>
    <scope>NUCLEOTIDE SEQUENCE [LARGE SCALE GENOMIC DNA]</scope>
    <source>
        <strain evidence="3">R11H</strain>
    </source>
</reference>
<accession>A0A1T5G7E2</accession>
<name>A0A1T5G7E2_9SPHN</name>
<proteinExistence type="predicted"/>
<feature type="region of interest" description="Disordered" evidence="1">
    <location>
        <begin position="41"/>
        <end position="72"/>
    </location>
</feature>
<evidence type="ECO:0000313" key="3">
    <source>
        <dbReference type="Proteomes" id="UP000190044"/>
    </source>
</evidence>
<dbReference type="OrthoDB" id="7452433at2"/>
<evidence type="ECO:0000313" key="2">
    <source>
        <dbReference type="EMBL" id="SKC04274.1"/>
    </source>
</evidence>